<evidence type="ECO:0000313" key="3">
    <source>
        <dbReference type="Proteomes" id="UP000093695"/>
    </source>
</evidence>
<dbReference type="EMBL" id="CP016174">
    <property type="protein sequence ID" value="ANN17810.1"/>
    <property type="molecule type" value="Genomic_DNA"/>
</dbReference>
<protein>
    <submittedName>
        <fullName evidence="2">ABC transporter permease</fullName>
    </submittedName>
</protein>
<dbReference type="KEGG" id="aori:SD37_20585"/>
<feature type="transmembrane region" description="Helical" evidence="1">
    <location>
        <begin position="217"/>
        <end position="240"/>
    </location>
</feature>
<keyword evidence="1" id="KW-1133">Transmembrane helix</keyword>
<feature type="transmembrane region" description="Helical" evidence="1">
    <location>
        <begin position="55"/>
        <end position="75"/>
    </location>
</feature>
<dbReference type="STRING" id="31958.SD37_20585"/>
<dbReference type="AlphaFoldDB" id="A0A193C064"/>
<keyword evidence="1" id="KW-0812">Transmembrane</keyword>
<keyword evidence="3" id="KW-1185">Reference proteome</keyword>
<keyword evidence="1" id="KW-0472">Membrane</keyword>
<dbReference type="Proteomes" id="UP000093695">
    <property type="component" value="Chromosome"/>
</dbReference>
<accession>A0A193C064</accession>
<organism evidence="2 3">
    <name type="scientific">Amycolatopsis orientalis</name>
    <name type="common">Nocardia orientalis</name>
    <dbReference type="NCBI Taxonomy" id="31958"/>
    <lineage>
        <taxon>Bacteria</taxon>
        <taxon>Bacillati</taxon>
        <taxon>Actinomycetota</taxon>
        <taxon>Actinomycetes</taxon>
        <taxon>Pseudonocardiales</taxon>
        <taxon>Pseudonocardiaceae</taxon>
        <taxon>Amycolatopsis</taxon>
    </lineage>
</organism>
<feature type="transmembrane region" description="Helical" evidence="1">
    <location>
        <begin position="147"/>
        <end position="164"/>
    </location>
</feature>
<sequence>MRAYRGELRKLTSLPSVWAAVAVGVLVPAALTFLNAKSAIAANRGGNVDLGFQELAFGVVGAVILGVVAVSSEYTTEGESAGGGRQITTSLTVVPSRRRLMIAKLAAVITTVAVLATVSSAVTLTNVEALLGDGAGTSGLVRLPGVVLYWVLTALLAFGVTLLTRNGILPLTVLILNTSVVTVTYLLTKLTPLAVFFPDLAGVRLFIRQVDLPVRLSPVAGGLVMTAWVAALLTAGFLVFTRRDA</sequence>
<feature type="transmembrane region" description="Helical" evidence="1">
    <location>
        <begin position="12"/>
        <end position="35"/>
    </location>
</feature>
<evidence type="ECO:0000313" key="2">
    <source>
        <dbReference type="EMBL" id="ANN17810.1"/>
    </source>
</evidence>
<dbReference type="RefSeq" id="WP_044853415.1">
    <property type="nucleotide sequence ID" value="NZ_CP016174.1"/>
</dbReference>
<reference evidence="2 3" key="1">
    <citation type="journal article" date="2015" name="Genome Announc.">
        <title>Draft Genome Sequence of Norvancomycin-Producing Strain Amycolatopsis orientalis CPCC200066.</title>
        <authorList>
            <person name="Lei X."/>
            <person name="Yuan F."/>
            <person name="Shi Y."/>
            <person name="Li X."/>
            <person name="Wang L."/>
            <person name="Hong B."/>
        </authorList>
    </citation>
    <scope>NUCLEOTIDE SEQUENCE [LARGE SCALE GENOMIC DNA]</scope>
    <source>
        <strain evidence="2 3">B-37</strain>
    </source>
</reference>
<gene>
    <name evidence="2" type="ORF">SD37_20585</name>
</gene>
<dbReference type="eggNOG" id="ENOG50324YP">
    <property type="taxonomic scope" value="Bacteria"/>
</dbReference>
<proteinExistence type="predicted"/>
<feature type="transmembrane region" description="Helical" evidence="1">
    <location>
        <begin position="171"/>
        <end position="197"/>
    </location>
</feature>
<evidence type="ECO:0000256" key="1">
    <source>
        <dbReference type="SAM" id="Phobius"/>
    </source>
</evidence>
<feature type="transmembrane region" description="Helical" evidence="1">
    <location>
        <begin position="105"/>
        <end position="127"/>
    </location>
</feature>
<name>A0A193C064_AMYOR</name>